<comment type="caution">
    <text evidence="1">The sequence shown here is derived from an EMBL/GenBank/DDBJ whole genome shotgun (WGS) entry which is preliminary data.</text>
</comment>
<keyword evidence="2" id="KW-1185">Reference proteome</keyword>
<sequence length="600" mass="66622">MSDGKIICAVDFGTTYSGVAYAYVESDQKAELIEDHWPGMGAQTSPKVPSVFKFDKTAPGGFKWGFQLDDDPDRICYAKLYLDPNQIAAAQTLATFSTRLGKLPPNRKVTDGISKYLECLRAVAIDQMESEWGKGIPTGFLLAMAYMLTPVEFVSTTPMESIITVPAVWSDKAKSDTLQCAHRAGFGDLDRIRMITEPEAAAVYTFHQLPSFSVKPGDIFITCDAGGGTVDLTTYRVFETEPLLRVDEVTVGSGGLCGSVYLNRKFETLVRDKIGTLLDSLSKSESMNALHEMQQVFNDDIKLNFGLGDISDAIYEVPVPDTVEDDEEFSIEDGKLTFTGEEMRRVFDPVIGMIIELINGQLDRVEESLGDAQVSALLLVGGFGGSEYLRTQIENHFSGDDADIPALAVIQPVNAWSAVTRGAMLRAIQGDIVQTRIIRHHYGVSMKEHWDPAKHEAPDKRRTAESNKTWSAVEQKYFCSNVMQWYVHKGDKFSSKKVVTFNFYQAITNFSNMIFEIGLIIFTGSGEPSYFRTSECKTVATLKADLSSVAHSEFERVNSGNGDWYKVWYDIEMSFEATLSFSLSFKGKRMGECAVDYGQL</sequence>
<name>A0ACC1R7I8_9HYPO</name>
<evidence type="ECO:0000313" key="2">
    <source>
        <dbReference type="Proteomes" id="UP001148737"/>
    </source>
</evidence>
<evidence type="ECO:0000313" key="1">
    <source>
        <dbReference type="EMBL" id="KAJ3498953.1"/>
    </source>
</evidence>
<dbReference type="Proteomes" id="UP001148737">
    <property type="component" value="Unassembled WGS sequence"/>
</dbReference>
<protein>
    <submittedName>
        <fullName evidence="1">Uncharacterized protein</fullName>
    </submittedName>
</protein>
<accession>A0ACC1R7I8</accession>
<proteinExistence type="predicted"/>
<dbReference type="EMBL" id="JANAKD010000027">
    <property type="protein sequence ID" value="KAJ3498953.1"/>
    <property type="molecule type" value="Genomic_DNA"/>
</dbReference>
<reference evidence="1" key="1">
    <citation type="submission" date="2022-07" db="EMBL/GenBank/DDBJ databases">
        <title>Genome Sequence of Lecanicillium saksenae.</title>
        <authorList>
            <person name="Buettner E."/>
        </authorList>
    </citation>
    <scope>NUCLEOTIDE SEQUENCE</scope>
    <source>
        <strain evidence="1">VT-O1</strain>
    </source>
</reference>
<organism evidence="1 2">
    <name type="scientific">Lecanicillium saksenae</name>
    <dbReference type="NCBI Taxonomy" id="468837"/>
    <lineage>
        <taxon>Eukaryota</taxon>
        <taxon>Fungi</taxon>
        <taxon>Dikarya</taxon>
        <taxon>Ascomycota</taxon>
        <taxon>Pezizomycotina</taxon>
        <taxon>Sordariomycetes</taxon>
        <taxon>Hypocreomycetidae</taxon>
        <taxon>Hypocreales</taxon>
        <taxon>Cordycipitaceae</taxon>
        <taxon>Lecanicillium</taxon>
    </lineage>
</organism>
<gene>
    <name evidence="1" type="ORF">NLG97_g717</name>
</gene>